<accession>A0ABR7HL05</accession>
<sequence>MSRVCEVIIYTSNAALSFNVEATTTDFQERLASALEEGTVILDTVEGTKLILNAINVVAIEVHAATDATAENTQTLPPVKKV</sequence>
<keyword evidence="2" id="KW-1185">Reference proteome</keyword>
<evidence type="ECO:0000313" key="2">
    <source>
        <dbReference type="Proteomes" id="UP000636755"/>
    </source>
</evidence>
<dbReference type="EMBL" id="JACOPS010000002">
    <property type="protein sequence ID" value="MBC5728157.1"/>
    <property type="molecule type" value="Genomic_DNA"/>
</dbReference>
<dbReference type="Proteomes" id="UP000636755">
    <property type="component" value="Unassembled WGS sequence"/>
</dbReference>
<reference evidence="1 2" key="1">
    <citation type="submission" date="2020-08" db="EMBL/GenBank/DDBJ databases">
        <title>Genome public.</title>
        <authorList>
            <person name="Liu C."/>
            <person name="Sun Q."/>
        </authorList>
    </citation>
    <scope>NUCLEOTIDE SEQUENCE [LARGE SCALE GENOMIC DNA]</scope>
    <source>
        <strain evidence="1 2">NSJ-71</strain>
    </source>
</reference>
<dbReference type="RefSeq" id="WP_186935322.1">
    <property type="nucleotide sequence ID" value="NZ_JACOPS010000002.1"/>
</dbReference>
<name>A0ABR7HL05_9FIRM</name>
<proteinExistence type="predicted"/>
<evidence type="ECO:0008006" key="3">
    <source>
        <dbReference type="Google" id="ProtNLM"/>
    </source>
</evidence>
<comment type="caution">
    <text evidence="1">The sequence shown here is derived from an EMBL/GenBank/DDBJ whole genome shotgun (WGS) entry which is preliminary data.</text>
</comment>
<gene>
    <name evidence="1" type="ORF">H8R91_06430</name>
</gene>
<evidence type="ECO:0000313" key="1">
    <source>
        <dbReference type="EMBL" id="MBC5728157.1"/>
    </source>
</evidence>
<protein>
    <recommendedName>
        <fullName evidence="3">DUF2922 domain-containing protein</fullName>
    </recommendedName>
</protein>
<organism evidence="1 2">
    <name type="scientific">Ruminococcus intestinalis</name>
    <dbReference type="NCBI Taxonomy" id="2763066"/>
    <lineage>
        <taxon>Bacteria</taxon>
        <taxon>Bacillati</taxon>
        <taxon>Bacillota</taxon>
        <taxon>Clostridia</taxon>
        <taxon>Eubacteriales</taxon>
        <taxon>Oscillospiraceae</taxon>
        <taxon>Ruminococcus</taxon>
    </lineage>
</organism>